<dbReference type="Gene3D" id="3.10.450.620">
    <property type="entry name" value="JHP933, nucleotidyltransferase-like core domain"/>
    <property type="match status" value="1"/>
</dbReference>
<dbReference type="Proteomes" id="UP001519271">
    <property type="component" value="Unassembled WGS sequence"/>
</dbReference>
<proteinExistence type="predicted"/>
<name>A0ABS4G042_9CLOT</name>
<organism evidence="1 2">
    <name type="scientific">Youngiibacter multivorans</name>
    <dbReference type="NCBI Taxonomy" id="937251"/>
    <lineage>
        <taxon>Bacteria</taxon>
        <taxon>Bacillati</taxon>
        <taxon>Bacillota</taxon>
        <taxon>Clostridia</taxon>
        <taxon>Eubacteriales</taxon>
        <taxon>Clostridiaceae</taxon>
        <taxon>Youngiibacter</taxon>
    </lineage>
</organism>
<accession>A0ABS4G042</accession>
<keyword evidence="2" id="KW-1185">Reference proteome</keyword>
<dbReference type="RefSeq" id="WP_209458170.1">
    <property type="nucleotide sequence ID" value="NZ_JAGGKC010000002.1"/>
</dbReference>
<dbReference type="InterPro" id="IPR014942">
    <property type="entry name" value="AbiEii"/>
</dbReference>
<sequence length="299" mass="34057">MPDVGASILAKLKYKSKTSGVPYQQYLQLFFQEEFLRRLSKSKYSGNLILKGGLFIFALTNFKSRATVDVDFLLDRINGNADYILNVINEIIETQTGYNKVIVLKASKTVQIAIHQKYPGVGIQVIGQLKNVRVPFGIDIGIGDIIVPKSQKMVIQTQLDGYDSPEVLTYSLESTISEKFDAILQRLELTSRMKDFFDIHYLAHTFDFSGYNLQLAIEHTLRNRNTYFGSDSLEKVVSLKDNLNIKTRWKHFTKTINSPDLNFSEIIGTIETFLSPVWEAVVSGKVFSKEWNCKSNSWQ</sequence>
<dbReference type="Pfam" id="PF08843">
    <property type="entry name" value="AbiEii"/>
    <property type="match status" value="1"/>
</dbReference>
<gene>
    <name evidence="1" type="ORF">J2Z34_000393</name>
</gene>
<evidence type="ECO:0000313" key="2">
    <source>
        <dbReference type="Proteomes" id="UP001519271"/>
    </source>
</evidence>
<evidence type="ECO:0000313" key="1">
    <source>
        <dbReference type="EMBL" id="MBP1917922.1"/>
    </source>
</evidence>
<reference evidence="1 2" key="1">
    <citation type="submission" date="2021-03" db="EMBL/GenBank/DDBJ databases">
        <title>Genomic Encyclopedia of Type Strains, Phase IV (KMG-IV): sequencing the most valuable type-strain genomes for metagenomic binning, comparative biology and taxonomic classification.</title>
        <authorList>
            <person name="Goeker M."/>
        </authorList>
    </citation>
    <scope>NUCLEOTIDE SEQUENCE [LARGE SCALE GENOMIC DNA]</scope>
    <source>
        <strain evidence="1 2">DSM 6139</strain>
    </source>
</reference>
<comment type="caution">
    <text evidence="1">The sequence shown here is derived from an EMBL/GenBank/DDBJ whole genome shotgun (WGS) entry which is preliminary data.</text>
</comment>
<dbReference type="EMBL" id="JAGGKC010000002">
    <property type="protein sequence ID" value="MBP1917922.1"/>
    <property type="molecule type" value="Genomic_DNA"/>
</dbReference>
<protein>
    <submittedName>
        <fullName evidence="1">Nucleotidyltransferase component of viral defense system</fullName>
    </submittedName>
</protein>